<keyword evidence="2" id="KW-0732">Signal</keyword>
<protein>
    <submittedName>
        <fullName evidence="3">Uncharacterized protein</fullName>
    </submittedName>
</protein>
<dbReference type="STRING" id="71139.A0A059C4L0"/>
<evidence type="ECO:0000313" key="3">
    <source>
        <dbReference type="EMBL" id="KCW73126.1"/>
    </source>
</evidence>
<feature type="chain" id="PRO_5001568948" evidence="2">
    <location>
        <begin position="26"/>
        <end position="223"/>
    </location>
</feature>
<evidence type="ECO:0000256" key="1">
    <source>
        <dbReference type="SAM" id="MobiDB-lite"/>
    </source>
</evidence>
<name>A0A059C4L0_EUCGR</name>
<feature type="compositionally biased region" description="Low complexity" evidence="1">
    <location>
        <begin position="113"/>
        <end position="126"/>
    </location>
</feature>
<feature type="region of interest" description="Disordered" evidence="1">
    <location>
        <begin position="145"/>
        <end position="165"/>
    </location>
</feature>
<feature type="signal peptide" evidence="2">
    <location>
        <begin position="1"/>
        <end position="25"/>
    </location>
</feature>
<accession>A0A059C4L0</accession>
<feature type="region of interest" description="Disordered" evidence="1">
    <location>
        <begin position="89"/>
        <end position="126"/>
    </location>
</feature>
<organism evidence="3">
    <name type="scientific">Eucalyptus grandis</name>
    <name type="common">Flooded gum</name>
    <dbReference type="NCBI Taxonomy" id="71139"/>
    <lineage>
        <taxon>Eukaryota</taxon>
        <taxon>Viridiplantae</taxon>
        <taxon>Streptophyta</taxon>
        <taxon>Embryophyta</taxon>
        <taxon>Tracheophyta</taxon>
        <taxon>Spermatophyta</taxon>
        <taxon>Magnoliopsida</taxon>
        <taxon>eudicotyledons</taxon>
        <taxon>Gunneridae</taxon>
        <taxon>Pentapetalae</taxon>
        <taxon>rosids</taxon>
        <taxon>malvids</taxon>
        <taxon>Myrtales</taxon>
        <taxon>Myrtaceae</taxon>
        <taxon>Myrtoideae</taxon>
        <taxon>Eucalypteae</taxon>
        <taxon>Eucalyptus</taxon>
    </lineage>
</organism>
<reference evidence="3" key="1">
    <citation type="submission" date="2013-07" db="EMBL/GenBank/DDBJ databases">
        <title>The genome of Eucalyptus grandis.</title>
        <authorList>
            <person name="Schmutz J."/>
            <person name="Hayes R."/>
            <person name="Myburg A."/>
            <person name="Tuskan G."/>
            <person name="Grattapaglia D."/>
            <person name="Rokhsar D.S."/>
        </authorList>
    </citation>
    <scope>NUCLEOTIDE SEQUENCE</scope>
    <source>
        <tissue evidence="3">Leaf extractions</tissue>
    </source>
</reference>
<dbReference type="Gramene" id="KCW73126">
    <property type="protein sequence ID" value="KCW73126"/>
    <property type="gene ID" value="EUGRSUZ_E01579"/>
</dbReference>
<feature type="compositionally biased region" description="Basic and acidic residues" evidence="1">
    <location>
        <begin position="145"/>
        <end position="160"/>
    </location>
</feature>
<dbReference type="AlphaFoldDB" id="A0A059C4L0"/>
<dbReference type="EMBL" id="KK198757">
    <property type="protein sequence ID" value="KCW73126.1"/>
    <property type="molecule type" value="Genomic_DNA"/>
</dbReference>
<sequence>MAGDRFAPPLFLPVAPLLSSSLVSSQTCVYSSAELQQFEKIAVLPLMTSSFSSILFKKSVKGLFGGFVRARRLLFVLSLSRRLSLLSGASHSADSPATPYSADSPAPPHSTDSPAPTGGAPSPAEASESRLVKLVARAFYDDFTTKGENQPKSRRSDNHGIVRSGNHLKKPTLLNAKSMSLFPALTRLLWTLMLKSHDVLEITLGLLRGNYEFVPWTRVSNIQ</sequence>
<dbReference type="InParanoid" id="A0A059C4L0"/>
<evidence type="ECO:0000256" key="2">
    <source>
        <dbReference type="SAM" id="SignalP"/>
    </source>
</evidence>
<gene>
    <name evidence="3" type="ORF">EUGRSUZ_E01579</name>
</gene>
<proteinExistence type="predicted"/>